<dbReference type="Proteomes" id="UP000193228">
    <property type="component" value="Unassembled WGS sequence"/>
</dbReference>
<feature type="domain" description="DUF4440" evidence="1">
    <location>
        <begin position="13"/>
        <end position="118"/>
    </location>
</feature>
<proteinExistence type="predicted"/>
<dbReference type="AlphaFoldDB" id="A0A1X7M4K2"/>
<keyword evidence="3" id="KW-1185">Reference proteome</keyword>
<dbReference type="STRING" id="1515439.SAMN06265784_11666"/>
<name>A0A1X7M4K2_9BURK</name>
<dbReference type="InterPro" id="IPR027843">
    <property type="entry name" value="DUF4440"/>
</dbReference>
<dbReference type="RefSeq" id="WP_085489313.1">
    <property type="nucleotide sequence ID" value="NZ_FXAT01000016.1"/>
</dbReference>
<evidence type="ECO:0000259" key="1">
    <source>
        <dbReference type="Pfam" id="PF14534"/>
    </source>
</evidence>
<organism evidence="2 3">
    <name type="scientific">Paraburkholderia susongensis</name>
    <dbReference type="NCBI Taxonomy" id="1515439"/>
    <lineage>
        <taxon>Bacteria</taxon>
        <taxon>Pseudomonadati</taxon>
        <taxon>Pseudomonadota</taxon>
        <taxon>Betaproteobacteria</taxon>
        <taxon>Burkholderiales</taxon>
        <taxon>Burkholderiaceae</taxon>
        <taxon>Paraburkholderia</taxon>
    </lineage>
</organism>
<sequence>MDDVKSRVRLDIVLRLESIRQQAMLDRDVLLLRDLFAEDAVYTHSSGNVHDREGYLRALSAGEFIYRLIEIRDRHCQVLEDTVVITGYSTHDVDFLSGPRKLEARFLSVWIRRRDKWRHVAWQTTPLD</sequence>
<dbReference type="OrthoDB" id="8912653at2"/>
<evidence type="ECO:0000313" key="2">
    <source>
        <dbReference type="EMBL" id="SMG60402.1"/>
    </source>
</evidence>
<reference evidence="3" key="1">
    <citation type="submission" date="2017-04" db="EMBL/GenBank/DDBJ databases">
        <authorList>
            <person name="Varghese N."/>
            <person name="Submissions S."/>
        </authorList>
    </citation>
    <scope>NUCLEOTIDE SEQUENCE [LARGE SCALE GENOMIC DNA]</scope>
    <source>
        <strain evidence="3">LMG 29540</strain>
    </source>
</reference>
<dbReference type="Gene3D" id="3.10.450.50">
    <property type="match status" value="1"/>
</dbReference>
<dbReference type="SUPFAM" id="SSF54427">
    <property type="entry name" value="NTF2-like"/>
    <property type="match status" value="1"/>
</dbReference>
<dbReference type="Pfam" id="PF14534">
    <property type="entry name" value="DUF4440"/>
    <property type="match status" value="1"/>
</dbReference>
<accession>A0A1X7M4K2</accession>
<protein>
    <recommendedName>
        <fullName evidence="1">DUF4440 domain-containing protein</fullName>
    </recommendedName>
</protein>
<dbReference type="InterPro" id="IPR032710">
    <property type="entry name" value="NTF2-like_dom_sf"/>
</dbReference>
<dbReference type="EMBL" id="FXAT01000016">
    <property type="protein sequence ID" value="SMG60402.1"/>
    <property type="molecule type" value="Genomic_DNA"/>
</dbReference>
<evidence type="ECO:0000313" key="3">
    <source>
        <dbReference type="Proteomes" id="UP000193228"/>
    </source>
</evidence>
<gene>
    <name evidence="2" type="ORF">SAMN06265784_11666</name>
</gene>